<feature type="domain" description="Mur ligase N-terminal catalytic" evidence="9">
    <location>
        <begin position="29"/>
        <end position="71"/>
    </location>
</feature>
<evidence type="ECO:0000256" key="1">
    <source>
        <dbReference type="ARBA" id="ARBA00004752"/>
    </source>
</evidence>
<keyword evidence="4 8" id="KW-0133">Cell shape</keyword>
<dbReference type="SUPFAM" id="SSF63418">
    <property type="entry name" value="MurE/MurF N-terminal domain"/>
    <property type="match status" value="1"/>
</dbReference>
<dbReference type="Gene3D" id="3.40.1190.10">
    <property type="entry name" value="Mur-like, catalytic domain"/>
    <property type="match status" value="1"/>
</dbReference>
<dbReference type="UniPathway" id="UPA00219"/>
<dbReference type="InterPro" id="IPR036615">
    <property type="entry name" value="Mur_ligase_C_dom_sf"/>
</dbReference>
<keyword evidence="3 8" id="KW-0132">Cell division</keyword>
<dbReference type="Pfam" id="PF08245">
    <property type="entry name" value="Mur_ligase_M"/>
    <property type="match status" value="1"/>
</dbReference>
<dbReference type="SUPFAM" id="SSF53244">
    <property type="entry name" value="MurD-like peptide ligases, peptide-binding domain"/>
    <property type="match status" value="1"/>
</dbReference>
<dbReference type="NCBIfam" id="NF001126">
    <property type="entry name" value="PRK00139.1-4"/>
    <property type="match status" value="1"/>
</dbReference>
<evidence type="ECO:0000256" key="4">
    <source>
        <dbReference type="ARBA" id="ARBA00022960"/>
    </source>
</evidence>
<dbReference type="InterPro" id="IPR036565">
    <property type="entry name" value="Mur-like_cat_sf"/>
</dbReference>
<evidence type="ECO:0000259" key="9">
    <source>
        <dbReference type="Pfam" id="PF01225"/>
    </source>
</evidence>
<dbReference type="GO" id="GO:0005737">
    <property type="term" value="C:cytoplasm"/>
    <property type="evidence" value="ECO:0007669"/>
    <property type="project" value="UniProtKB-SubCell"/>
</dbReference>
<keyword evidence="12" id="KW-0436">Ligase</keyword>
<gene>
    <name evidence="12" type="ORF">SAMN05444126_11519</name>
</gene>
<dbReference type="GO" id="GO:0051301">
    <property type="term" value="P:cell division"/>
    <property type="evidence" value="ECO:0007669"/>
    <property type="project" value="UniProtKB-KW"/>
</dbReference>
<dbReference type="Gene3D" id="3.40.1390.10">
    <property type="entry name" value="MurE/MurF, N-terminal domain"/>
    <property type="match status" value="1"/>
</dbReference>
<dbReference type="SUPFAM" id="SSF53623">
    <property type="entry name" value="MurD-like peptide ligases, catalytic domain"/>
    <property type="match status" value="1"/>
</dbReference>
<comment type="similarity">
    <text evidence="2">Belongs to the MurCDEF family. MurE subfamily.</text>
</comment>
<evidence type="ECO:0000256" key="7">
    <source>
        <dbReference type="ARBA" id="ARBA00023316"/>
    </source>
</evidence>
<dbReference type="PANTHER" id="PTHR23135">
    <property type="entry name" value="MUR LIGASE FAMILY MEMBER"/>
    <property type="match status" value="1"/>
</dbReference>
<dbReference type="NCBIfam" id="TIGR01085">
    <property type="entry name" value="murE"/>
    <property type="match status" value="1"/>
</dbReference>
<sequence>MKFWFTEQADFTILALYGPETAEVGKAVYDSRAAEKNAVFFCLKGLNSDGHKFIGQALANGAKVIIGTDESLLLDWYRHSPSCTFIVTDDARKAMSHFSAQLYGHCYRGMKTAAITGTNGKTTVTAFMHYLLNRSGIKTGAVGTEKVWDDQDTRSFPHTTHTTPEAPDLHHIFHTFANEDIGAVVLEVTSIAIDQKRVDGLLFNVGVHTNLTPEHLDFHATFEQYKQSKMQLFQQVEKAVVNLDDDGMGKDLALEFTGEMLTYSLKEAADVTARIVNVSENGTEVDIKACNEHSRICLPIYGAHNLENFLAAFSACLLLGVPYEQLIQHAPGINMPNGRLNVIETGTNFKVISDFAHTPDALVSAIEAARSMQPRRLIMLIAGNGTRDPAQLPLLAAYSEGKADHIVATVEHPDKKDRQAILTDVLAGFTNPEQDTISTALHRDEAIKQALALAEAGDIVLLTGLGPLDHQIIHGQEVPYSELDVIHHCLTELQTSDQAASHK</sequence>
<reference evidence="13" key="1">
    <citation type="submission" date="2016-10" db="EMBL/GenBank/DDBJ databases">
        <authorList>
            <person name="de Groot N.N."/>
        </authorList>
    </citation>
    <scope>NUCLEOTIDE SEQUENCE [LARGE SCALE GENOMIC DNA]</scope>
    <source>
        <strain evidence="13">10nlg</strain>
    </source>
</reference>
<evidence type="ECO:0000313" key="12">
    <source>
        <dbReference type="EMBL" id="SES10572.1"/>
    </source>
</evidence>
<dbReference type="InterPro" id="IPR005761">
    <property type="entry name" value="UDP-N-AcMur-Glu-dNH2Pim_ligase"/>
</dbReference>
<dbReference type="GO" id="GO:0009252">
    <property type="term" value="P:peptidoglycan biosynthetic process"/>
    <property type="evidence" value="ECO:0007669"/>
    <property type="project" value="UniProtKB-UniPathway"/>
</dbReference>
<dbReference type="Gene3D" id="3.90.190.20">
    <property type="entry name" value="Mur ligase, C-terminal domain"/>
    <property type="match status" value="1"/>
</dbReference>
<dbReference type="InterPro" id="IPR000713">
    <property type="entry name" value="Mur_ligase_N"/>
</dbReference>
<dbReference type="GO" id="GO:0005524">
    <property type="term" value="F:ATP binding"/>
    <property type="evidence" value="ECO:0007669"/>
    <property type="project" value="InterPro"/>
</dbReference>
<dbReference type="RefSeq" id="WP_093073134.1">
    <property type="nucleotide sequence ID" value="NZ_FOGV01000015.1"/>
</dbReference>
<dbReference type="GO" id="GO:0071555">
    <property type="term" value="P:cell wall organization"/>
    <property type="evidence" value="ECO:0007669"/>
    <property type="project" value="UniProtKB-KW"/>
</dbReference>
<dbReference type="OrthoDB" id="9800958at2"/>
<dbReference type="GO" id="GO:0016881">
    <property type="term" value="F:acid-amino acid ligase activity"/>
    <property type="evidence" value="ECO:0007669"/>
    <property type="project" value="InterPro"/>
</dbReference>
<organism evidence="12 13">
    <name type="scientific">Salisediminibacterium halotolerans</name>
    <dbReference type="NCBI Taxonomy" id="517425"/>
    <lineage>
        <taxon>Bacteria</taxon>
        <taxon>Bacillati</taxon>
        <taxon>Bacillota</taxon>
        <taxon>Bacilli</taxon>
        <taxon>Bacillales</taxon>
        <taxon>Bacillaceae</taxon>
        <taxon>Salisediminibacterium</taxon>
    </lineage>
</organism>
<evidence type="ECO:0000256" key="2">
    <source>
        <dbReference type="ARBA" id="ARBA00005898"/>
    </source>
</evidence>
<feature type="domain" description="Mur ligase C-terminal" evidence="10">
    <location>
        <begin position="338"/>
        <end position="464"/>
    </location>
</feature>
<keyword evidence="5 8" id="KW-0573">Peptidoglycan synthesis</keyword>
<keyword evidence="13" id="KW-1185">Reference proteome</keyword>
<dbReference type="InterPro" id="IPR013221">
    <property type="entry name" value="Mur_ligase_cen"/>
</dbReference>
<dbReference type="Proteomes" id="UP000199318">
    <property type="component" value="Unassembled WGS sequence"/>
</dbReference>
<dbReference type="PANTHER" id="PTHR23135:SF4">
    <property type="entry name" value="UDP-N-ACETYLMURAMOYL-L-ALANYL-D-GLUTAMATE--2,6-DIAMINOPIMELATE LIGASE MURE HOMOLOG, CHLOROPLASTIC"/>
    <property type="match status" value="1"/>
</dbReference>
<keyword evidence="7 8" id="KW-0961">Cell wall biogenesis/degradation</keyword>
<dbReference type="STRING" id="1464123.SAMN05444126_11519"/>
<protein>
    <submittedName>
        <fullName evidence="12">UDP-N-acetylmuramoyl-L-alanyl-D-glutamate--2,6-diaminopimelate ligase</fullName>
    </submittedName>
</protein>
<evidence type="ECO:0000256" key="6">
    <source>
        <dbReference type="ARBA" id="ARBA00023306"/>
    </source>
</evidence>
<name>A0A1H9UMI4_9BACI</name>
<proteinExistence type="inferred from homology"/>
<dbReference type="GO" id="GO:0008360">
    <property type="term" value="P:regulation of cell shape"/>
    <property type="evidence" value="ECO:0007669"/>
    <property type="project" value="UniProtKB-KW"/>
</dbReference>
<dbReference type="AlphaFoldDB" id="A0A1H9UMI4"/>
<dbReference type="EMBL" id="FOGV01000015">
    <property type="protein sequence ID" value="SES10572.1"/>
    <property type="molecule type" value="Genomic_DNA"/>
</dbReference>
<feature type="domain" description="Mur ligase central" evidence="11">
    <location>
        <begin position="115"/>
        <end position="315"/>
    </location>
</feature>
<keyword evidence="6 8" id="KW-0131">Cell cycle</keyword>
<evidence type="ECO:0000256" key="3">
    <source>
        <dbReference type="ARBA" id="ARBA00022618"/>
    </source>
</evidence>
<evidence type="ECO:0000313" key="13">
    <source>
        <dbReference type="Proteomes" id="UP000199318"/>
    </source>
</evidence>
<dbReference type="Pfam" id="PF01225">
    <property type="entry name" value="Mur_ligase"/>
    <property type="match status" value="1"/>
</dbReference>
<dbReference type="InterPro" id="IPR035911">
    <property type="entry name" value="MurE/MurF_N"/>
</dbReference>
<dbReference type="InterPro" id="IPR004101">
    <property type="entry name" value="Mur_ligase_C"/>
</dbReference>
<comment type="pathway">
    <text evidence="1 8">Cell wall biogenesis; peptidoglycan biosynthesis.</text>
</comment>
<accession>A0A1H9UMI4</accession>
<dbReference type="Pfam" id="PF02875">
    <property type="entry name" value="Mur_ligase_C"/>
    <property type="match status" value="1"/>
</dbReference>
<evidence type="ECO:0000259" key="10">
    <source>
        <dbReference type="Pfam" id="PF02875"/>
    </source>
</evidence>
<comment type="caution">
    <text evidence="12">The sequence shown here is derived from an EMBL/GenBank/DDBJ whole genome shotgun (WGS) entry which is preliminary data.</text>
</comment>
<evidence type="ECO:0000259" key="11">
    <source>
        <dbReference type="Pfam" id="PF08245"/>
    </source>
</evidence>
<evidence type="ECO:0000256" key="5">
    <source>
        <dbReference type="ARBA" id="ARBA00022984"/>
    </source>
</evidence>
<comment type="subcellular location">
    <subcellularLocation>
        <location evidence="8">Cytoplasm</location>
    </subcellularLocation>
</comment>
<evidence type="ECO:0000256" key="8">
    <source>
        <dbReference type="RuleBase" id="RU004135"/>
    </source>
</evidence>